<name>A0A919U3X0_9CELL</name>
<dbReference type="Gene3D" id="3.40.462.20">
    <property type="match status" value="1"/>
</dbReference>
<keyword evidence="8" id="KW-1185">Reference proteome</keyword>
<evidence type="ECO:0000313" key="7">
    <source>
        <dbReference type="EMBL" id="GIG23706.1"/>
    </source>
</evidence>
<gene>
    <name evidence="7" type="ORF">Cch01nite_44300</name>
</gene>
<dbReference type="PROSITE" id="PS51387">
    <property type="entry name" value="FAD_PCMH"/>
    <property type="match status" value="1"/>
</dbReference>
<accession>A0A919U3X0</accession>
<dbReference type="InterPro" id="IPR050416">
    <property type="entry name" value="FAD-linked_Oxidoreductase"/>
</dbReference>
<dbReference type="PANTHER" id="PTHR42973">
    <property type="entry name" value="BINDING OXIDOREDUCTASE, PUTATIVE (AFU_ORTHOLOGUE AFUA_1G17690)-RELATED"/>
    <property type="match status" value="1"/>
</dbReference>
<dbReference type="InterPro" id="IPR016167">
    <property type="entry name" value="FAD-bd_PCMH_sub1"/>
</dbReference>
<dbReference type="GO" id="GO:0016491">
    <property type="term" value="F:oxidoreductase activity"/>
    <property type="evidence" value="ECO:0007669"/>
    <property type="project" value="UniProtKB-KW"/>
</dbReference>
<dbReference type="EMBL" id="BONK01000023">
    <property type="protein sequence ID" value="GIG23706.1"/>
    <property type="molecule type" value="Genomic_DNA"/>
</dbReference>
<evidence type="ECO:0000256" key="2">
    <source>
        <dbReference type="ARBA" id="ARBA00005466"/>
    </source>
</evidence>
<keyword evidence="5" id="KW-0560">Oxidoreductase</keyword>
<dbReference type="Proteomes" id="UP000632740">
    <property type="component" value="Unassembled WGS sequence"/>
</dbReference>
<dbReference type="InterPro" id="IPR016169">
    <property type="entry name" value="FAD-bd_PCMH_sub2"/>
</dbReference>
<evidence type="ECO:0000256" key="1">
    <source>
        <dbReference type="ARBA" id="ARBA00001974"/>
    </source>
</evidence>
<reference evidence="7" key="1">
    <citation type="submission" date="2021-01" db="EMBL/GenBank/DDBJ databases">
        <title>Whole genome shotgun sequence of Cellulomonas chitinilytica NBRC 110799.</title>
        <authorList>
            <person name="Komaki H."/>
            <person name="Tamura T."/>
        </authorList>
    </citation>
    <scope>NUCLEOTIDE SEQUENCE</scope>
    <source>
        <strain evidence="7">NBRC 110799</strain>
    </source>
</reference>
<dbReference type="Gene3D" id="3.30.43.10">
    <property type="entry name" value="Uridine Diphospho-n-acetylenolpyruvylglucosamine Reductase, domain 2"/>
    <property type="match status" value="1"/>
</dbReference>
<dbReference type="InterPro" id="IPR036318">
    <property type="entry name" value="FAD-bd_PCMH-like_sf"/>
</dbReference>
<evidence type="ECO:0000313" key="8">
    <source>
        <dbReference type="Proteomes" id="UP000632740"/>
    </source>
</evidence>
<organism evidence="7 8">
    <name type="scientific">Cellulomonas chitinilytica</name>
    <dbReference type="NCBI Taxonomy" id="398759"/>
    <lineage>
        <taxon>Bacteria</taxon>
        <taxon>Bacillati</taxon>
        <taxon>Actinomycetota</taxon>
        <taxon>Actinomycetes</taxon>
        <taxon>Micrococcales</taxon>
        <taxon>Cellulomonadaceae</taxon>
        <taxon>Cellulomonas</taxon>
    </lineage>
</organism>
<dbReference type="GO" id="GO:0071949">
    <property type="term" value="F:FAD binding"/>
    <property type="evidence" value="ECO:0007669"/>
    <property type="project" value="InterPro"/>
</dbReference>
<dbReference type="Pfam" id="PF01565">
    <property type="entry name" value="FAD_binding_4"/>
    <property type="match status" value="1"/>
</dbReference>
<dbReference type="SUPFAM" id="SSF56176">
    <property type="entry name" value="FAD-binding/transporter-associated domain-like"/>
    <property type="match status" value="1"/>
</dbReference>
<dbReference type="AlphaFoldDB" id="A0A919U3X0"/>
<feature type="domain" description="FAD-binding PCMH-type" evidence="6">
    <location>
        <begin position="62"/>
        <end position="230"/>
    </location>
</feature>
<keyword evidence="4" id="KW-0274">FAD</keyword>
<dbReference type="InterPro" id="IPR006094">
    <property type="entry name" value="Oxid_FAD_bind_N"/>
</dbReference>
<comment type="caution">
    <text evidence="7">The sequence shown here is derived from an EMBL/GenBank/DDBJ whole genome shotgun (WGS) entry which is preliminary data.</text>
</comment>
<evidence type="ECO:0000256" key="3">
    <source>
        <dbReference type="ARBA" id="ARBA00022630"/>
    </source>
</evidence>
<dbReference type="InterPro" id="IPR006093">
    <property type="entry name" value="Oxy_OxRdtase_FAD_BS"/>
</dbReference>
<comment type="cofactor">
    <cofactor evidence="1">
        <name>FAD</name>
        <dbReference type="ChEBI" id="CHEBI:57692"/>
    </cofactor>
</comment>
<sequence>MRAEPGSGRRRTTMTILSSLIGSDYRPAGSAAARALQDVVTDVHLPGSDRYAALTRTSNLTHAISPVAVVEARSPMDVSRTLRLAAAFGTPVAVQGTGHGATEEMRDAILVHTAAFDEVTIHPQERWARVGAGVRWERVLDACAPHGLAALCGSSPDVGVVGLLTGGGLGPVARSHGLSSDTVRAFEVVTGDGVVRRVSATEHPDLFWGLRGGKGSLGIVTAVEIDLVDLPEIYAGGLWFVGDDVDRVLRTWAVWCELLPEEGTTSVAVMRLPDMDPFPEPLRGRVSLHVRFAWTGDPGVGAEMIQAIRSAGDAVLDSVDVMPYHALGDVHADPVDPMPLHETTMLLDDLGPDGVERLVELVGTRARSAQAMVEVRQLGGRVREGDACAFAHRDAAFSVFTIGLMIPEVAQAVTRDAVRIAAGLEPWARSGSLPNFTDTAGRAWADRVFTPLVARRLRALSLAYDPAGVLLAARGVRS</sequence>
<evidence type="ECO:0000259" key="6">
    <source>
        <dbReference type="PROSITE" id="PS51387"/>
    </source>
</evidence>
<proteinExistence type="inferred from homology"/>
<dbReference type="PANTHER" id="PTHR42973:SF39">
    <property type="entry name" value="FAD-BINDING PCMH-TYPE DOMAIN-CONTAINING PROTEIN"/>
    <property type="match status" value="1"/>
</dbReference>
<evidence type="ECO:0000256" key="4">
    <source>
        <dbReference type="ARBA" id="ARBA00022827"/>
    </source>
</evidence>
<protein>
    <submittedName>
        <fullName evidence="7">FAD-linked oxidase</fullName>
    </submittedName>
</protein>
<dbReference type="Gene3D" id="3.30.465.10">
    <property type="match status" value="1"/>
</dbReference>
<dbReference type="InterPro" id="IPR016166">
    <property type="entry name" value="FAD-bd_PCMH"/>
</dbReference>
<evidence type="ECO:0000256" key="5">
    <source>
        <dbReference type="ARBA" id="ARBA00023002"/>
    </source>
</evidence>
<comment type="similarity">
    <text evidence="2">Belongs to the oxygen-dependent FAD-linked oxidoreductase family.</text>
</comment>
<dbReference type="PROSITE" id="PS00862">
    <property type="entry name" value="OX2_COVAL_FAD"/>
    <property type="match status" value="1"/>
</dbReference>
<keyword evidence="3" id="KW-0285">Flavoprotein</keyword>